<dbReference type="Pfam" id="PF08989">
    <property type="entry name" value="DUF1896"/>
    <property type="match status" value="1"/>
</dbReference>
<dbReference type="SUPFAM" id="SSF140753">
    <property type="entry name" value="PG0816-like"/>
    <property type="match status" value="1"/>
</dbReference>
<dbReference type="Gene3D" id="1.10.8.330">
    <property type="entry name" value="PG0816-like"/>
    <property type="match status" value="1"/>
</dbReference>
<keyword evidence="2" id="KW-1185">Reference proteome</keyword>
<dbReference type="RefSeq" id="WP_380868894.1">
    <property type="nucleotide sequence ID" value="NZ_JBHUMA010000006.1"/>
</dbReference>
<reference evidence="2" key="1">
    <citation type="journal article" date="2019" name="Int. J. Syst. Evol. Microbiol.">
        <title>The Global Catalogue of Microorganisms (GCM) 10K type strain sequencing project: providing services to taxonomists for standard genome sequencing and annotation.</title>
        <authorList>
            <consortium name="The Broad Institute Genomics Platform"/>
            <consortium name="The Broad Institute Genome Sequencing Center for Infectious Disease"/>
            <person name="Wu L."/>
            <person name="Ma J."/>
        </authorList>
    </citation>
    <scope>NUCLEOTIDE SEQUENCE [LARGE SCALE GENOMIC DNA]</scope>
    <source>
        <strain evidence="2">KCTC 42248</strain>
    </source>
</reference>
<sequence length="71" mass="8123">MEDTVFDEHVSRYEAKLRGTLKEKVLKKLINNEVIIKRSRWATNAYLGARTAGNPENYCEQIATNILLDGL</sequence>
<accession>A0ABW5NI09</accession>
<dbReference type="InterPro" id="IPR015082">
    <property type="entry name" value="DUF1896"/>
</dbReference>
<dbReference type="Proteomes" id="UP001597393">
    <property type="component" value="Unassembled WGS sequence"/>
</dbReference>
<evidence type="ECO:0000313" key="2">
    <source>
        <dbReference type="Proteomes" id="UP001597393"/>
    </source>
</evidence>
<organism evidence="1 2">
    <name type="scientific">Sphingobacterium corticis</name>
    <dbReference type="NCBI Taxonomy" id="1812823"/>
    <lineage>
        <taxon>Bacteria</taxon>
        <taxon>Pseudomonadati</taxon>
        <taxon>Bacteroidota</taxon>
        <taxon>Sphingobacteriia</taxon>
        <taxon>Sphingobacteriales</taxon>
        <taxon>Sphingobacteriaceae</taxon>
        <taxon>Sphingobacterium</taxon>
    </lineage>
</organism>
<comment type="caution">
    <text evidence="1">The sequence shown here is derived from an EMBL/GenBank/DDBJ whole genome shotgun (WGS) entry which is preliminary data.</text>
</comment>
<protein>
    <submittedName>
        <fullName evidence="1">DUF1896 family protein</fullName>
    </submittedName>
</protein>
<evidence type="ECO:0000313" key="1">
    <source>
        <dbReference type="EMBL" id="MFD2598764.1"/>
    </source>
</evidence>
<name>A0ABW5NI09_9SPHI</name>
<gene>
    <name evidence="1" type="ORF">ACFSQ3_07350</name>
</gene>
<dbReference type="InterPro" id="IPR036297">
    <property type="entry name" value="PG0816-like_sf"/>
</dbReference>
<proteinExistence type="predicted"/>
<dbReference type="EMBL" id="JBHUMA010000006">
    <property type="protein sequence ID" value="MFD2598764.1"/>
    <property type="molecule type" value="Genomic_DNA"/>
</dbReference>